<evidence type="ECO:0000256" key="1">
    <source>
        <dbReference type="SAM" id="MobiDB-lite"/>
    </source>
</evidence>
<feature type="compositionally biased region" description="Basic and acidic residues" evidence="1">
    <location>
        <begin position="361"/>
        <end position="376"/>
    </location>
</feature>
<sequence>MASANNSDHDEISLIIARAAMSVPLPSLDATREAPRTKGEQMKLILENMKIQHDQIRKQIFAQCPRSIPRTTITELQRQALDKQRTPEGPDDVGKGILELLRAPYTAMERTAPRFAQPPVVEPNQPYGKPLPQTQVLQMQPFLRDLAPILQALDTFNLHAFNELVGVEKEKEKLESNGTARTPLANVTAKKRSAHEANLNKSHNRPPLKRSVTSSIKDIEKSAVKRSVSFAQTNEEIMSEKRRDERIKLEHSSPTPQASKLPANFPDRPKGPIPAPIRDHGYSNTDHKPAPYAIDVTSNDSSNNRDFRTNEGSDKRGPDCTIATNGACDLDRTILSSPKQIVRPSRMDQVQTSPLLSSPAKAREKIPRPSSRDPRLIHKNLSLKGR</sequence>
<evidence type="ECO:0000313" key="3">
    <source>
        <dbReference type="Proteomes" id="UP000490939"/>
    </source>
</evidence>
<reference evidence="2 3" key="1">
    <citation type="submission" date="2019-07" db="EMBL/GenBank/DDBJ databases">
        <title>Venturia inaequalis Genome Resource.</title>
        <authorList>
            <person name="Lichtner F.J."/>
        </authorList>
    </citation>
    <scope>NUCLEOTIDE SEQUENCE [LARGE SCALE GENOMIC DNA]</scope>
    <source>
        <strain evidence="2 3">DMI_063113</strain>
    </source>
</reference>
<comment type="caution">
    <text evidence="2">The sequence shown here is derived from an EMBL/GenBank/DDBJ whole genome shotgun (WGS) entry which is preliminary data.</text>
</comment>
<feature type="compositionally biased region" description="Basic and acidic residues" evidence="1">
    <location>
        <begin position="303"/>
        <end position="318"/>
    </location>
</feature>
<gene>
    <name evidence="2" type="ORF">EG327_009285</name>
</gene>
<name>A0A8H3UPT7_VENIN</name>
<feature type="compositionally biased region" description="Basic and acidic residues" evidence="1">
    <location>
        <begin position="277"/>
        <end position="289"/>
    </location>
</feature>
<dbReference type="Proteomes" id="UP000490939">
    <property type="component" value="Unassembled WGS sequence"/>
</dbReference>
<feature type="region of interest" description="Disordered" evidence="1">
    <location>
        <begin position="171"/>
        <end position="214"/>
    </location>
</feature>
<dbReference type="EMBL" id="WNWR01000607">
    <property type="protein sequence ID" value="KAE9973053.1"/>
    <property type="molecule type" value="Genomic_DNA"/>
</dbReference>
<evidence type="ECO:0000313" key="2">
    <source>
        <dbReference type="EMBL" id="KAE9973053.1"/>
    </source>
</evidence>
<dbReference type="AlphaFoldDB" id="A0A8H3UPT7"/>
<feature type="region of interest" description="Disordered" evidence="1">
    <location>
        <begin position="234"/>
        <end position="320"/>
    </location>
</feature>
<feature type="compositionally biased region" description="Basic and acidic residues" evidence="1">
    <location>
        <begin position="238"/>
        <end position="251"/>
    </location>
</feature>
<organism evidence="2 3">
    <name type="scientific">Venturia inaequalis</name>
    <name type="common">Apple scab fungus</name>
    <dbReference type="NCBI Taxonomy" id="5025"/>
    <lineage>
        <taxon>Eukaryota</taxon>
        <taxon>Fungi</taxon>
        <taxon>Dikarya</taxon>
        <taxon>Ascomycota</taxon>
        <taxon>Pezizomycotina</taxon>
        <taxon>Dothideomycetes</taxon>
        <taxon>Pleosporomycetidae</taxon>
        <taxon>Venturiales</taxon>
        <taxon>Venturiaceae</taxon>
        <taxon>Venturia</taxon>
    </lineage>
</organism>
<keyword evidence="3" id="KW-1185">Reference proteome</keyword>
<protein>
    <submittedName>
        <fullName evidence="2">Uncharacterized protein</fullName>
    </submittedName>
</protein>
<proteinExistence type="predicted"/>
<feature type="region of interest" description="Disordered" evidence="1">
    <location>
        <begin position="338"/>
        <end position="386"/>
    </location>
</feature>
<accession>A0A8H3UPT7</accession>
<dbReference type="OrthoDB" id="3925545at2759"/>